<evidence type="ECO:0000313" key="1">
    <source>
        <dbReference type="EMBL" id="CSD25150.1"/>
    </source>
</evidence>
<dbReference type="Proteomes" id="UP000471242">
    <property type="component" value="Unassembled WGS sequence"/>
</dbReference>
<proteinExistence type="predicted"/>
<evidence type="ECO:0000313" key="5">
    <source>
        <dbReference type="Proteomes" id="UP000471242"/>
    </source>
</evidence>
<protein>
    <submittedName>
        <fullName evidence="3">Uncharacterized protein</fullName>
    </submittedName>
</protein>
<reference evidence="1 4" key="1">
    <citation type="submission" date="2015-07" db="EMBL/GenBank/DDBJ databases">
        <authorList>
            <consortium name="Pathogen Informatics"/>
        </authorList>
    </citation>
    <scope>NUCLEOTIDE SEQUENCE [LARGE SCALE GENOMIC DNA]</scope>
    <source>
        <strain evidence="1 4">A316</strain>
    </source>
</reference>
<evidence type="ECO:0000313" key="3">
    <source>
        <dbReference type="EMBL" id="MVD25359.1"/>
    </source>
</evidence>
<dbReference type="EMBL" id="CWQY01000041">
    <property type="protein sequence ID" value="CSD25150.1"/>
    <property type="molecule type" value="Genomic_DNA"/>
</dbReference>
<dbReference type="AlphaFoldDB" id="A0A2V4N5E1"/>
<reference evidence="3 5" key="2">
    <citation type="submission" date="2018-09" db="EMBL/GenBank/DDBJ databases">
        <title>Genomic epidemiology reveals two lineages of Vibrio cholerae that can cause global cholera epidemics despite absence of cholera toxin gene.</title>
        <authorList>
            <person name="Wang H."/>
            <person name="Zen W."/>
            <person name="Yu H."/>
            <person name="Zhang W."/>
            <person name="Pan J."/>
            <person name="Yang C."/>
            <person name="Cui Y."/>
        </authorList>
    </citation>
    <scope>NUCLEOTIDE SEQUENCE [LARGE SCALE GENOMIC DNA]</scope>
    <source>
        <strain evidence="3 5">00-1_S85</strain>
    </source>
</reference>
<dbReference type="EMBL" id="JAHBND010000359">
    <property type="protein sequence ID" value="MBS7673240.1"/>
    <property type="molecule type" value="Genomic_DNA"/>
</dbReference>
<reference evidence="2" key="4">
    <citation type="submission" date="2023-08" db="EMBL/GenBank/DDBJ databases">
        <title>Vibrio cholerae Outbreaks in Tanzania Exemplify Founder Flush: Simultaneous Increases in Population Size and Genetic Diversity.</title>
        <authorList>
            <person name="Debes A.K."/>
            <person name="Mohammed A."/>
            <person name="Maseke I."/>
            <person name="Almeida M."/>
            <person name="Li S."/>
            <person name="Matimba H."/>
            <person name="Joachim A."/>
            <person name="Mizinduko M."/>
            <person name="Nyanga S."/>
            <person name="Kelly M."/>
            <person name="Kachwamba Y."/>
            <person name="Schaffer A.M."/>
            <person name="Nyanga A.S."/>
            <person name="Mghamba J."/>
            <person name="Mosha F.S."/>
            <person name="Sack D.A."/>
            <person name="Stine O.C."/>
        </authorList>
    </citation>
    <scope>NUCLEOTIDE SEQUENCE</scope>
    <source>
        <strain evidence="2">TDS0091212</strain>
    </source>
</reference>
<sequence>MRTLLFANHTLVNGYFGGKQMITSIHEYRNASNSDKNRLSHNSKSDTSGNVVLFSQKDAKKEKARANLLRAAQKIHW</sequence>
<evidence type="ECO:0000313" key="4">
    <source>
        <dbReference type="Proteomes" id="UP000041770"/>
    </source>
</evidence>
<evidence type="ECO:0000313" key="2">
    <source>
        <dbReference type="EMBL" id="MBS7673240.1"/>
    </source>
</evidence>
<reference evidence="2" key="3">
    <citation type="submission" date="2021-05" db="EMBL/GenBank/DDBJ databases">
        <authorList>
            <person name="Stine C."/>
        </authorList>
    </citation>
    <scope>NUCLEOTIDE SEQUENCE</scope>
    <source>
        <strain evidence="2">TDS0091212</strain>
    </source>
</reference>
<dbReference type="EMBL" id="QZRB01000035">
    <property type="protein sequence ID" value="MVD25359.1"/>
    <property type="molecule type" value="Genomic_DNA"/>
</dbReference>
<dbReference type="KEGG" id="vcq:EN18_17785"/>
<accession>A0A2V4N5E1</accession>
<name>A0A2V4N5E1_VIBCL</name>
<gene>
    <name evidence="3" type="ORF">D6U24_18645</name>
    <name evidence="1" type="ORF">ERS013200_03680</name>
    <name evidence="2" type="ORF">KIN13_07305</name>
</gene>
<dbReference type="RefSeq" id="WP_001259595.1">
    <property type="nucleotide sequence ID" value="NZ_AP018677.1"/>
</dbReference>
<organism evidence="3 5">
    <name type="scientific">Vibrio cholerae</name>
    <dbReference type="NCBI Taxonomy" id="666"/>
    <lineage>
        <taxon>Bacteria</taxon>
        <taxon>Pseudomonadati</taxon>
        <taxon>Pseudomonadota</taxon>
        <taxon>Gammaproteobacteria</taxon>
        <taxon>Vibrionales</taxon>
        <taxon>Vibrionaceae</taxon>
        <taxon>Vibrio</taxon>
    </lineage>
</organism>
<dbReference type="Proteomes" id="UP000041770">
    <property type="component" value="Unassembled WGS sequence"/>
</dbReference>
<dbReference type="Proteomes" id="UP001196338">
    <property type="component" value="Unassembled WGS sequence"/>
</dbReference>